<keyword evidence="3" id="KW-1185">Reference proteome</keyword>
<gene>
    <name evidence="2" type="ORF">H0235_016637</name>
</gene>
<reference evidence="2" key="1">
    <citation type="journal article" date="2020" name="G3 (Bethesda)">
        <title>High-Quality Assemblies for Three Invasive Social Wasps from the &lt;i&gt;Vespula&lt;/i&gt; Genus.</title>
        <authorList>
            <person name="Harrop T.W.R."/>
            <person name="Guhlin J."/>
            <person name="McLaughlin G.M."/>
            <person name="Permina E."/>
            <person name="Stockwell P."/>
            <person name="Gilligan J."/>
            <person name="Le Lec M.F."/>
            <person name="Gruber M.A.M."/>
            <person name="Quinn O."/>
            <person name="Lovegrove M."/>
            <person name="Duncan E.J."/>
            <person name="Remnant E.J."/>
            <person name="Van Eeckhoven J."/>
            <person name="Graham B."/>
            <person name="Knapp R.A."/>
            <person name="Langford K.W."/>
            <person name="Kronenberg Z."/>
            <person name="Press M.O."/>
            <person name="Eacker S.M."/>
            <person name="Wilson-Rankin E.E."/>
            <person name="Purcell J."/>
            <person name="Lester P.J."/>
            <person name="Dearden P.K."/>
        </authorList>
    </citation>
    <scope>NUCLEOTIDE SEQUENCE</scope>
    <source>
        <strain evidence="2">Volc-1</strain>
    </source>
</reference>
<protein>
    <submittedName>
        <fullName evidence="2">Uncharacterized protein</fullName>
    </submittedName>
</protein>
<accession>A0A834N631</accession>
<feature type="region of interest" description="Disordered" evidence="1">
    <location>
        <begin position="40"/>
        <end position="111"/>
    </location>
</feature>
<evidence type="ECO:0000313" key="2">
    <source>
        <dbReference type="EMBL" id="KAF7397100.1"/>
    </source>
</evidence>
<dbReference type="Proteomes" id="UP000600918">
    <property type="component" value="Unassembled WGS sequence"/>
</dbReference>
<comment type="caution">
    <text evidence="2">The sequence shown here is derived from an EMBL/GenBank/DDBJ whole genome shotgun (WGS) entry which is preliminary data.</text>
</comment>
<name>A0A834N631_VESPE</name>
<dbReference type="EMBL" id="JACSDY010000020">
    <property type="protein sequence ID" value="KAF7397100.1"/>
    <property type="molecule type" value="Genomic_DNA"/>
</dbReference>
<evidence type="ECO:0000313" key="3">
    <source>
        <dbReference type="Proteomes" id="UP000600918"/>
    </source>
</evidence>
<proteinExistence type="predicted"/>
<organism evidence="2 3">
    <name type="scientific">Vespula pensylvanica</name>
    <name type="common">Western yellow jacket</name>
    <name type="synonym">Wasp</name>
    <dbReference type="NCBI Taxonomy" id="30213"/>
    <lineage>
        <taxon>Eukaryota</taxon>
        <taxon>Metazoa</taxon>
        <taxon>Ecdysozoa</taxon>
        <taxon>Arthropoda</taxon>
        <taxon>Hexapoda</taxon>
        <taxon>Insecta</taxon>
        <taxon>Pterygota</taxon>
        <taxon>Neoptera</taxon>
        <taxon>Endopterygota</taxon>
        <taxon>Hymenoptera</taxon>
        <taxon>Apocrita</taxon>
        <taxon>Aculeata</taxon>
        <taxon>Vespoidea</taxon>
        <taxon>Vespidae</taxon>
        <taxon>Vespinae</taxon>
        <taxon>Vespula</taxon>
    </lineage>
</organism>
<sequence>MVGREDEEGEGDLYLLFHLDDLPPQNEINFVSEGMDGFVVAESPSINPRNRGRKKDIRKEGRKEGRREKGEGRRDVLDRRAERNEHPSSFAEGDEGDDSGDGGGDYPSEIP</sequence>
<evidence type="ECO:0000256" key="1">
    <source>
        <dbReference type="SAM" id="MobiDB-lite"/>
    </source>
</evidence>
<feature type="compositionally biased region" description="Basic and acidic residues" evidence="1">
    <location>
        <begin position="57"/>
        <end position="86"/>
    </location>
</feature>
<dbReference type="AlphaFoldDB" id="A0A834N631"/>